<accession>A0A803J8F2</accession>
<keyword evidence="2" id="KW-0863">Zinc-finger</keyword>
<dbReference type="InterPro" id="IPR022776">
    <property type="entry name" value="TRM13/UPF0224_CHHC_Znf_dom"/>
</dbReference>
<dbReference type="PANTHER" id="PTHR21402:SF5">
    <property type="entry name" value="GAMETOCYTE SPECIFIC FACTOR 1"/>
    <property type="match status" value="1"/>
</dbReference>
<name>A0A803J8F2_XENTR</name>
<dbReference type="InterPro" id="IPR036236">
    <property type="entry name" value="Znf_C2H2_sf"/>
</dbReference>
<keyword evidence="3" id="KW-0862">Zinc</keyword>
<evidence type="ECO:0000259" key="4">
    <source>
        <dbReference type="PROSITE" id="PS51800"/>
    </source>
</evidence>
<evidence type="ECO:0000256" key="3">
    <source>
        <dbReference type="ARBA" id="ARBA00022833"/>
    </source>
</evidence>
<evidence type="ECO:0000313" key="5">
    <source>
        <dbReference type="Ensembl" id="ENSXETP00000104156"/>
    </source>
</evidence>
<dbReference type="GO" id="GO:0008270">
    <property type="term" value="F:zinc ion binding"/>
    <property type="evidence" value="ECO:0007669"/>
    <property type="project" value="UniProtKB-KW"/>
</dbReference>
<dbReference type="InterPro" id="IPR051591">
    <property type="entry name" value="UPF0224_FAM112_RNA_Proc"/>
</dbReference>
<reference evidence="5" key="1">
    <citation type="journal article" date="2010" name="Science">
        <title>The genome of the Western clawed frog Xenopus tropicalis.</title>
        <authorList>
            <person name="Hellsten U."/>
            <person name="Harland R.M."/>
            <person name="Gilchrist M.J."/>
            <person name="Hendrix D."/>
            <person name="Jurka J."/>
            <person name="Kapitonov V."/>
            <person name="Ovcharenko I."/>
            <person name="Putnam N.H."/>
            <person name="Shu S."/>
            <person name="Taher L."/>
            <person name="Blitz I.L."/>
            <person name="Blumberg B."/>
            <person name="Dichmann D.S."/>
            <person name="Dubchak I."/>
            <person name="Amaya E."/>
            <person name="Detter J.C."/>
            <person name="Fletcher R."/>
            <person name="Gerhard D.S."/>
            <person name="Goodstein D."/>
            <person name="Graves T."/>
            <person name="Grigoriev I.V."/>
            <person name="Grimwood J."/>
            <person name="Kawashima T."/>
            <person name="Lindquist E."/>
            <person name="Lucas S.M."/>
            <person name="Mead P.E."/>
            <person name="Mitros T."/>
            <person name="Ogino H."/>
            <person name="Ohta Y."/>
            <person name="Poliakov A.V."/>
            <person name="Pollet N."/>
            <person name="Robert J."/>
            <person name="Salamov A."/>
            <person name="Sater A.K."/>
            <person name="Schmutz J."/>
            <person name="Terry A."/>
            <person name="Vize P.D."/>
            <person name="Warren W.C."/>
            <person name="Wells D."/>
            <person name="Wills A."/>
            <person name="Wilson R.K."/>
            <person name="Zimmerman L.B."/>
            <person name="Zorn A.M."/>
            <person name="Grainger R."/>
            <person name="Grammer T."/>
            <person name="Khokha M.K."/>
            <person name="Richardson P.M."/>
            <person name="Rokhsar D.S."/>
        </authorList>
    </citation>
    <scope>NUCLEOTIDE SEQUENCE [LARGE SCALE GENOMIC DNA]</scope>
    <source>
        <strain evidence="5">Nigerian</strain>
    </source>
</reference>
<dbReference type="Pfam" id="PF05253">
    <property type="entry name" value="zf-U11-48K"/>
    <property type="match status" value="3"/>
</dbReference>
<organism evidence="5">
    <name type="scientific">Xenopus tropicalis</name>
    <name type="common">Western clawed frog</name>
    <name type="synonym">Silurana tropicalis</name>
    <dbReference type="NCBI Taxonomy" id="8364"/>
    <lineage>
        <taxon>Eukaryota</taxon>
        <taxon>Metazoa</taxon>
        <taxon>Chordata</taxon>
        <taxon>Craniata</taxon>
        <taxon>Vertebrata</taxon>
        <taxon>Euteleostomi</taxon>
        <taxon>Amphibia</taxon>
        <taxon>Batrachia</taxon>
        <taxon>Anura</taxon>
        <taxon>Pipoidea</taxon>
        <taxon>Pipidae</taxon>
        <taxon>Xenopodinae</taxon>
        <taxon>Xenopus</taxon>
        <taxon>Silurana</taxon>
    </lineage>
</organism>
<evidence type="ECO:0000256" key="2">
    <source>
        <dbReference type="ARBA" id="ARBA00022771"/>
    </source>
</evidence>
<dbReference type="PROSITE" id="PS51800">
    <property type="entry name" value="ZF_CHHC_U11_48K"/>
    <property type="match status" value="3"/>
</dbReference>
<protein>
    <submittedName>
        <fullName evidence="5">Gametocyte specific factor 1</fullName>
    </submittedName>
</protein>
<dbReference type="SUPFAM" id="SSF57667">
    <property type="entry name" value="beta-beta-alpha zinc fingers"/>
    <property type="match status" value="1"/>
</dbReference>
<evidence type="ECO:0000256" key="1">
    <source>
        <dbReference type="ARBA" id="ARBA00022723"/>
    </source>
</evidence>
<keyword evidence="1" id="KW-0479">Metal-binding</keyword>
<dbReference type="InParanoid" id="A0A803J8F2"/>
<proteinExistence type="predicted"/>
<dbReference type="PANTHER" id="PTHR21402">
    <property type="entry name" value="GAMETOCYTE SPECIFIC FACTOR 1-RELATED"/>
    <property type="match status" value="1"/>
</dbReference>
<dbReference type="GeneTree" id="ENSGT00940000156784"/>
<sequence>MNTKVQGAPLDGSMQATVMDFVFCPFNSEHKVRGTELRIHITTCPNKPVEKPAALPLPKTKTNWKTLLPNPPRNVEVETRFYDPQDPERLLQCPYDSNHQIRACRFPYHLIKCRKNHNDVAMHLATCPFNARHLVPRAELSHHISSCDDKSCIEQDIAGEKNYYQRDVSPCRWQTPPCDEDWDKDLQNDKATFMWGIPSYPVPSSSGTNILMDPKNSLGSSLRAPKSLPYILPWKMHTKRD</sequence>
<feature type="domain" description="CHHC U11-48K-type" evidence="4">
    <location>
        <begin position="90"/>
        <end position="117"/>
    </location>
</feature>
<dbReference type="FunCoup" id="A0A803J8F2">
    <property type="interactions" value="19"/>
</dbReference>
<dbReference type="Ensembl" id="ENSXETT00000114591">
    <property type="protein sequence ID" value="ENSXETP00000104156"/>
    <property type="gene ID" value="ENSXETG00000033546"/>
</dbReference>
<dbReference type="Bgee" id="ENSXETG00000033546">
    <property type="expression patterns" value="Expressed in ovary and 9 other cell types or tissues"/>
</dbReference>
<dbReference type="AlphaFoldDB" id="A0A803J8F2"/>
<feature type="domain" description="CHHC U11-48K-type" evidence="4">
    <location>
        <begin position="124"/>
        <end position="151"/>
    </location>
</feature>
<reference evidence="5" key="2">
    <citation type="submission" date="2021-03" db="UniProtKB">
        <authorList>
            <consortium name="Ensembl"/>
        </authorList>
    </citation>
    <scope>IDENTIFICATION</scope>
</reference>
<feature type="domain" description="CHHC U11-48K-type" evidence="4">
    <location>
        <begin position="21"/>
        <end position="48"/>
    </location>
</feature>
<gene>
    <name evidence="5" type="primary">gtsf1</name>
</gene>